<gene>
    <name evidence="3" type="ORF">EDM59_18645</name>
</gene>
<name>A0A3M8D4U8_9BACL</name>
<dbReference type="Proteomes" id="UP000269573">
    <property type="component" value="Unassembled WGS sequence"/>
</dbReference>
<evidence type="ECO:0000256" key="1">
    <source>
        <dbReference type="SAM" id="Phobius"/>
    </source>
</evidence>
<protein>
    <submittedName>
        <fullName evidence="3">TRAP transporter permease</fullName>
    </submittedName>
</protein>
<feature type="transmembrane region" description="Helical" evidence="1">
    <location>
        <begin position="571"/>
        <end position="592"/>
    </location>
</feature>
<feature type="transmembrane region" description="Helical" evidence="1">
    <location>
        <begin position="145"/>
        <end position="162"/>
    </location>
</feature>
<keyword evidence="1" id="KW-0472">Membrane</keyword>
<dbReference type="InterPro" id="IPR010656">
    <property type="entry name" value="DctM"/>
</dbReference>
<dbReference type="Pfam" id="PF06808">
    <property type="entry name" value="DctM"/>
    <property type="match status" value="1"/>
</dbReference>
<feature type="transmembrane region" description="Helical" evidence="1">
    <location>
        <begin position="320"/>
        <end position="337"/>
    </location>
</feature>
<feature type="transmembrane region" description="Helical" evidence="1">
    <location>
        <begin position="543"/>
        <end position="565"/>
    </location>
</feature>
<feature type="transmembrane region" description="Helical" evidence="1">
    <location>
        <begin position="122"/>
        <end position="138"/>
    </location>
</feature>
<feature type="transmembrane region" description="Helical" evidence="1">
    <location>
        <begin position="62"/>
        <end position="79"/>
    </location>
</feature>
<keyword evidence="1" id="KW-0812">Transmembrane</keyword>
<feature type="transmembrane region" description="Helical" evidence="1">
    <location>
        <begin position="91"/>
        <end position="110"/>
    </location>
</feature>
<feature type="transmembrane region" description="Helical" evidence="1">
    <location>
        <begin position="420"/>
        <end position="444"/>
    </location>
</feature>
<feature type="transmembrane region" description="Helical" evidence="1">
    <location>
        <begin position="508"/>
        <end position="531"/>
    </location>
</feature>
<dbReference type="PANTHER" id="PTHR43849">
    <property type="entry name" value="BLL3936 PROTEIN"/>
    <property type="match status" value="1"/>
</dbReference>
<organism evidence="3 4">
    <name type="scientific">Brevibacillus nitrificans</name>
    <dbReference type="NCBI Taxonomy" id="651560"/>
    <lineage>
        <taxon>Bacteria</taxon>
        <taxon>Bacillati</taxon>
        <taxon>Bacillota</taxon>
        <taxon>Bacilli</taxon>
        <taxon>Bacillales</taxon>
        <taxon>Paenibacillaceae</taxon>
        <taxon>Brevibacillus</taxon>
    </lineage>
</organism>
<feature type="transmembrane region" description="Helical" evidence="1">
    <location>
        <begin position="358"/>
        <end position="377"/>
    </location>
</feature>
<comment type="caution">
    <text evidence="3">The sequence shown here is derived from an EMBL/GenBank/DDBJ whole genome shotgun (WGS) entry which is preliminary data.</text>
</comment>
<keyword evidence="4" id="KW-1185">Reference proteome</keyword>
<reference evidence="3 4" key="1">
    <citation type="submission" date="2018-10" db="EMBL/GenBank/DDBJ databases">
        <title>Phylogenomics of Brevibacillus.</title>
        <authorList>
            <person name="Dunlap C."/>
        </authorList>
    </citation>
    <scope>NUCLEOTIDE SEQUENCE [LARGE SCALE GENOMIC DNA]</scope>
    <source>
        <strain evidence="3 4">JCM 15774</strain>
    </source>
</reference>
<evidence type="ECO:0000313" key="3">
    <source>
        <dbReference type="EMBL" id="RNB83062.1"/>
    </source>
</evidence>
<feature type="transmembrane region" description="Helical" evidence="1">
    <location>
        <begin position="604"/>
        <end position="637"/>
    </location>
</feature>
<dbReference type="PANTHER" id="PTHR43849:SF2">
    <property type="entry name" value="BLL3936 PROTEIN"/>
    <property type="match status" value="1"/>
</dbReference>
<feature type="transmembrane region" description="Helical" evidence="1">
    <location>
        <begin position="36"/>
        <end position="56"/>
    </location>
</feature>
<dbReference type="RefSeq" id="WP_122925000.1">
    <property type="nucleotide sequence ID" value="NZ_RHHU01000011.1"/>
</dbReference>
<sequence length="650" mass="69550">MSTTTPTNLSQQEMDQLIAQYDKESAVRQFTGPMKWITFILLVLFSVYQLSSTLFFTIPPQIHRPIHLAFGLGLVYLLYAGTKKGKGSKVGIINVILALLGVSVCLYWVFDYEGLVTRTGNYTTLDMFVGGVAILLVLEAARRVVGVPITLIASIFLLYTYFGPYMPGFLEHRGSDVERIIGHSYYTLEGILGTPLAVSSTFIFLFVLFGAFLEKTGVGEYFNDLSLVIAGRRIGGPAKVAVFSSALQGTISGSSVANVVTSGAFTIPMMKRLGYRSEFAAAVEASSSTGGQIMPPVMGAAAFLMAEFIGVPYLEIAKSAALPAILFFVGIWIMTHFEAKRLGLRGLTKEELPNKKEVLKKMYLLLPIVIIITALMMNISAERSAIIGIVSTIVVGAFRKETRMSIADILEALASGARMALGVVAATACAGIIVGTITLTGIGLKLANGLIDLAGGQLFLTLFFTMIASLILGMGTPTTANYIITSTIAAPALVQLGVPEIAAHMFTFYFGIVADITPPVALAAFAAAGIAKSKPIRTGVESTRLSIAAFMAPYIFVVSPALLLIDTTFWESIWVMITSTLGMIGVGAGLIGYWMAKLNPFERILAFAGGILAVIPGIETDIAGFVLLGLVFGYSLYKARKQRQPLQTTA</sequence>
<dbReference type="InterPro" id="IPR011853">
    <property type="entry name" value="TRAP_DctM-Dct_fused"/>
</dbReference>
<evidence type="ECO:0000313" key="4">
    <source>
        <dbReference type="Proteomes" id="UP000269573"/>
    </source>
</evidence>
<feature type="transmembrane region" description="Helical" evidence="1">
    <location>
        <begin position="456"/>
        <end position="475"/>
    </location>
</feature>
<feature type="transmembrane region" description="Helical" evidence="1">
    <location>
        <begin position="191"/>
        <end position="213"/>
    </location>
</feature>
<dbReference type="AlphaFoldDB" id="A0A3M8D4U8"/>
<feature type="domain" description="TRAP C4-dicarboxylate transport system permease DctM subunit" evidence="2">
    <location>
        <begin position="133"/>
        <end position="568"/>
    </location>
</feature>
<dbReference type="EMBL" id="RHHU01000011">
    <property type="protein sequence ID" value="RNB83062.1"/>
    <property type="molecule type" value="Genomic_DNA"/>
</dbReference>
<evidence type="ECO:0000259" key="2">
    <source>
        <dbReference type="Pfam" id="PF06808"/>
    </source>
</evidence>
<accession>A0A3M8D4U8</accession>
<proteinExistence type="predicted"/>
<dbReference type="NCBIfam" id="TIGR02123">
    <property type="entry name" value="TRAP_fused"/>
    <property type="match status" value="1"/>
</dbReference>
<keyword evidence="1" id="KW-1133">Transmembrane helix</keyword>